<comment type="caution">
    <text evidence="2">The sequence shown here is derived from an EMBL/GenBank/DDBJ whole genome shotgun (WGS) entry which is preliminary data.</text>
</comment>
<organism evidence="2">
    <name type="scientific">marine sediment metagenome</name>
    <dbReference type="NCBI Taxonomy" id="412755"/>
    <lineage>
        <taxon>unclassified sequences</taxon>
        <taxon>metagenomes</taxon>
        <taxon>ecological metagenomes</taxon>
    </lineage>
</organism>
<dbReference type="PANTHER" id="PTHR30038:SF5">
    <property type="entry name" value="ALDEHYDE FERREDOXIN OXIDOREDUCTASE"/>
    <property type="match status" value="1"/>
</dbReference>
<dbReference type="InterPro" id="IPR013985">
    <property type="entry name" value="Ald_Fedxn_OxRdtase_dom3"/>
</dbReference>
<feature type="non-terminal residue" evidence="2">
    <location>
        <position position="1"/>
    </location>
</feature>
<dbReference type="InterPro" id="IPR036021">
    <property type="entry name" value="Tungsten_al_ferr_oxy-like_C"/>
</dbReference>
<dbReference type="Pfam" id="PF01314">
    <property type="entry name" value="AFOR_C"/>
    <property type="match status" value="1"/>
</dbReference>
<sequence length="214" mass="24554">KIARRHGIGDVLANGARRIIEKWPEMDKVILHVKGLEQSAYDSRPSMSMALAYATSDIGAHHTRAWTIAREIEQGQNWSDDDKVDIVIYHQEVRSLFDMLGVCRLPWVELGLSERHYQNFYKYVTGNEASLEELLERSNDVYDLTRLTNTRLGASRQDDSLPYKVWAKPPLTGPTAGRVIDQEDFSRLLSLYYQRRGWDEDGIPPAGAEKKFED</sequence>
<accession>X0X253</accession>
<gene>
    <name evidence="2" type="ORF">S01H1_71687</name>
</gene>
<dbReference type="PANTHER" id="PTHR30038">
    <property type="entry name" value="ALDEHYDE FERREDOXIN OXIDOREDUCTASE"/>
    <property type="match status" value="1"/>
</dbReference>
<evidence type="ECO:0000259" key="1">
    <source>
        <dbReference type="Pfam" id="PF01314"/>
    </source>
</evidence>
<dbReference type="GO" id="GO:0009055">
    <property type="term" value="F:electron transfer activity"/>
    <property type="evidence" value="ECO:0007669"/>
    <property type="project" value="InterPro"/>
</dbReference>
<dbReference type="InterPro" id="IPR001203">
    <property type="entry name" value="OxRdtase_Ald_Fedxn_C"/>
</dbReference>
<feature type="domain" description="Aldehyde ferredoxin oxidoreductase C-terminal" evidence="1">
    <location>
        <begin position="1"/>
        <end position="206"/>
    </location>
</feature>
<dbReference type="SUPFAM" id="SSF48310">
    <property type="entry name" value="Aldehyde ferredoxin oxidoreductase, C-terminal domains"/>
    <property type="match status" value="1"/>
</dbReference>
<protein>
    <recommendedName>
        <fullName evidence="1">Aldehyde ferredoxin oxidoreductase C-terminal domain-containing protein</fullName>
    </recommendedName>
</protein>
<dbReference type="GO" id="GO:0051536">
    <property type="term" value="F:iron-sulfur cluster binding"/>
    <property type="evidence" value="ECO:0007669"/>
    <property type="project" value="InterPro"/>
</dbReference>
<dbReference type="EMBL" id="BARS01047754">
    <property type="protein sequence ID" value="GAG29477.1"/>
    <property type="molecule type" value="Genomic_DNA"/>
</dbReference>
<dbReference type="GO" id="GO:0016625">
    <property type="term" value="F:oxidoreductase activity, acting on the aldehyde or oxo group of donors, iron-sulfur protein as acceptor"/>
    <property type="evidence" value="ECO:0007669"/>
    <property type="project" value="InterPro"/>
</dbReference>
<dbReference type="AlphaFoldDB" id="X0X253"/>
<proteinExistence type="predicted"/>
<name>X0X253_9ZZZZ</name>
<reference evidence="2" key="1">
    <citation type="journal article" date="2014" name="Front. Microbiol.">
        <title>High frequency of phylogenetically diverse reductive dehalogenase-homologous genes in deep subseafloor sedimentary metagenomes.</title>
        <authorList>
            <person name="Kawai M."/>
            <person name="Futagami T."/>
            <person name="Toyoda A."/>
            <person name="Takaki Y."/>
            <person name="Nishi S."/>
            <person name="Hori S."/>
            <person name="Arai W."/>
            <person name="Tsubouchi T."/>
            <person name="Morono Y."/>
            <person name="Uchiyama I."/>
            <person name="Ito T."/>
            <person name="Fujiyama A."/>
            <person name="Inagaki F."/>
            <person name="Takami H."/>
        </authorList>
    </citation>
    <scope>NUCLEOTIDE SEQUENCE</scope>
    <source>
        <strain evidence="2">Expedition CK06-06</strain>
    </source>
</reference>
<evidence type="ECO:0000313" key="2">
    <source>
        <dbReference type="EMBL" id="GAG29477.1"/>
    </source>
</evidence>
<dbReference type="Gene3D" id="1.10.599.10">
    <property type="entry name" value="Aldehyde Ferredoxin Oxidoreductase Protein, subunit A, domain 3"/>
    <property type="match status" value="1"/>
</dbReference>
<dbReference type="InterPro" id="IPR051919">
    <property type="entry name" value="W-dependent_AOR"/>
</dbReference>